<dbReference type="OrthoDB" id="9802264at2"/>
<feature type="transmembrane region" description="Helical" evidence="8">
    <location>
        <begin position="336"/>
        <end position="362"/>
    </location>
</feature>
<keyword evidence="12" id="KW-1185">Reference proteome</keyword>
<dbReference type="GO" id="GO:0005886">
    <property type="term" value="C:plasma membrane"/>
    <property type="evidence" value="ECO:0007669"/>
    <property type="project" value="UniProtKB-SubCell"/>
</dbReference>
<dbReference type="Pfam" id="PF12704">
    <property type="entry name" value="MacB_PCD"/>
    <property type="match status" value="1"/>
</dbReference>
<evidence type="ECO:0000259" key="9">
    <source>
        <dbReference type="Pfam" id="PF02687"/>
    </source>
</evidence>
<dbReference type="Proteomes" id="UP000305451">
    <property type="component" value="Unassembled WGS sequence"/>
</dbReference>
<proteinExistence type="inferred from homology"/>
<evidence type="ECO:0000256" key="4">
    <source>
        <dbReference type="ARBA" id="ARBA00022989"/>
    </source>
</evidence>
<dbReference type="EMBL" id="SRXV01000001">
    <property type="protein sequence ID" value="TGY94420.1"/>
    <property type="molecule type" value="Genomic_DNA"/>
</dbReference>
<name>A0A4S2HEC9_9PROT</name>
<dbReference type="PANTHER" id="PTHR30572">
    <property type="entry name" value="MEMBRANE COMPONENT OF TRANSPORTER-RELATED"/>
    <property type="match status" value="1"/>
</dbReference>
<evidence type="ECO:0000256" key="5">
    <source>
        <dbReference type="ARBA" id="ARBA00023136"/>
    </source>
</evidence>
<keyword evidence="2" id="KW-1003">Cell membrane</keyword>
<sequence>MTLLAAIQVALIALRINALRSLLAILGVIFGVAAVITTVSLAEGAQEAVNDQIASLGTNTLNIRAGSENRGGRRGGAGSGTPFSSEDVDAIRRDVPVVVAASGTVQGSVTAVSDGTNWPSQILGAHPDYLDVRDWQIAEGRVFTVMENQRSDRVAVLGQTVAEELFPYGSAVGQSVRLNGQPFEVIGLLAAQGQSSFGQDQDDIVLAPISTVRQRVLGYSRPGVRDPVQSVWVKIAAGEDMDYAAEELERYLRDRRGIGPGETDDFRVANFAAFITAFRATEVVMGLLLAAAGTITLVVGGIGIMNVMLVSVTERTREIGLRLAIGARRRDIRNQFLIESILLCSAGGVLGLGLGVLMAMGVERLGPMLGVETLAIAVKPSVILIAIGASTVIGVLFGFYPAHRASRLNPIDALRHE</sequence>
<dbReference type="InterPro" id="IPR050250">
    <property type="entry name" value="Macrolide_Exporter_MacB"/>
</dbReference>
<gene>
    <name evidence="11" type="ORF">E5162_03865</name>
</gene>
<comment type="subcellular location">
    <subcellularLocation>
        <location evidence="1">Cell membrane</location>
        <topology evidence="1">Multi-pass membrane protein</topology>
    </subcellularLocation>
</comment>
<dbReference type="PANTHER" id="PTHR30572:SF4">
    <property type="entry name" value="ABC TRANSPORTER PERMEASE YTRF"/>
    <property type="match status" value="1"/>
</dbReference>
<reference evidence="11 12" key="1">
    <citation type="journal article" date="2013" name="Int. J. Syst. Evol. Microbiol.">
        <title>Marinicauda pacifica gen. nov., sp. nov., a prosthecate alphaproteobacterium of the family Hyphomonadaceae isolated from deep seawater.</title>
        <authorList>
            <person name="Zhang X.Y."/>
            <person name="Li G.W."/>
            <person name="Wang C.S."/>
            <person name="Zhang Y.J."/>
            <person name="Xu X.W."/>
            <person name="Li H."/>
            <person name="Liu A."/>
            <person name="Liu C."/>
            <person name="Xie B.B."/>
            <person name="Qin Q.L."/>
            <person name="Xu Z."/>
            <person name="Chen X.L."/>
            <person name="Zhou B.C."/>
            <person name="Zhang Y.Z."/>
        </authorList>
    </citation>
    <scope>NUCLEOTIDE SEQUENCE [LARGE SCALE GENOMIC DNA]</scope>
    <source>
        <strain evidence="11 12">P-1 km-3</strain>
    </source>
</reference>
<keyword evidence="5 8" id="KW-0472">Membrane</keyword>
<dbReference type="AlphaFoldDB" id="A0A4S2HEC9"/>
<evidence type="ECO:0000256" key="8">
    <source>
        <dbReference type="SAM" id="Phobius"/>
    </source>
</evidence>
<feature type="domain" description="MacB-like periplasmic core" evidence="10">
    <location>
        <begin position="21"/>
        <end position="250"/>
    </location>
</feature>
<evidence type="ECO:0000256" key="2">
    <source>
        <dbReference type="ARBA" id="ARBA00022475"/>
    </source>
</evidence>
<evidence type="ECO:0000256" key="3">
    <source>
        <dbReference type="ARBA" id="ARBA00022692"/>
    </source>
</evidence>
<organism evidence="11 12">
    <name type="scientific">Marinicauda pacifica</name>
    <dbReference type="NCBI Taxonomy" id="1133559"/>
    <lineage>
        <taxon>Bacteria</taxon>
        <taxon>Pseudomonadati</taxon>
        <taxon>Pseudomonadota</taxon>
        <taxon>Alphaproteobacteria</taxon>
        <taxon>Maricaulales</taxon>
        <taxon>Maricaulaceae</taxon>
        <taxon>Marinicauda</taxon>
    </lineage>
</organism>
<dbReference type="RefSeq" id="WP_135943617.1">
    <property type="nucleotide sequence ID" value="NZ_BMEI01000001.1"/>
</dbReference>
<feature type="region of interest" description="Disordered" evidence="7">
    <location>
        <begin position="64"/>
        <end position="86"/>
    </location>
</feature>
<accession>A0A4S2HEC9</accession>
<evidence type="ECO:0000256" key="1">
    <source>
        <dbReference type="ARBA" id="ARBA00004651"/>
    </source>
</evidence>
<protein>
    <submittedName>
        <fullName evidence="11">FtsX-like permease family protein</fullName>
    </submittedName>
</protein>
<feature type="transmembrane region" description="Helical" evidence="8">
    <location>
        <begin position="283"/>
        <end position="312"/>
    </location>
</feature>
<comment type="similarity">
    <text evidence="6">Belongs to the ABC-4 integral membrane protein family.</text>
</comment>
<dbReference type="InterPro" id="IPR025857">
    <property type="entry name" value="MacB_PCD"/>
</dbReference>
<evidence type="ECO:0000313" key="11">
    <source>
        <dbReference type="EMBL" id="TGY94420.1"/>
    </source>
</evidence>
<evidence type="ECO:0000259" key="10">
    <source>
        <dbReference type="Pfam" id="PF12704"/>
    </source>
</evidence>
<evidence type="ECO:0000256" key="6">
    <source>
        <dbReference type="ARBA" id="ARBA00038076"/>
    </source>
</evidence>
<dbReference type="GO" id="GO:0022857">
    <property type="term" value="F:transmembrane transporter activity"/>
    <property type="evidence" value="ECO:0007669"/>
    <property type="project" value="TreeGrafter"/>
</dbReference>
<dbReference type="InterPro" id="IPR003838">
    <property type="entry name" value="ABC3_permease_C"/>
</dbReference>
<dbReference type="Pfam" id="PF02687">
    <property type="entry name" value="FtsX"/>
    <property type="match status" value="1"/>
</dbReference>
<feature type="transmembrane region" description="Helical" evidence="8">
    <location>
        <begin position="382"/>
        <end position="400"/>
    </location>
</feature>
<comment type="caution">
    <text evidence="11">The sequence shown here is derived from an EMBL/GenBank/DDBJ whole genome shotgun (WGS) entry which is preliminary data.</text>
</comment>
<feature type="domain" description="ABC3 transporter permease C-terminal" evidence="9">
    <location>
        <begin position="292"/>
        <end position="410"/>
    </location>
</feature>
<keyword evidence="3 8" id="KW-0812">Transmembrane</keyword>
<evidence type="ECO:0000256" key="7">
    <source>
        <dbReference type="SAM" id="MobiDB-lite"/>
    </source>
</evidence>
<keyword evidence="4 8" id="KW-1133">Transmembrane helix</keyword>
<evidence type="ECO:0000313" key="12">
    <source>
        <dbReference type="Proteomes" id="UP000305451"/>
    </source>
</evidence>